<evidence type="ECO:0000256" key="1">
    <source>
        <dbReference type="SAM" id="MobiDB-lite"/>
    </source>
</evidence>
<evidence type="ECO:0000313" key="5">
    <source>
        <dbReference type="EMBL" id="PLA60281.1"/>
    </source>
</evidence>
<feature type="compositionally biased region" description="Basic and acidic residues" evidence="1">
    <location>
        <begin position="1138"/>
        <end position="1148"/>
    </location>
</feature>
<dbReference type="GO" id="GO:0003697">
    <property type="term" value="F:single-stranded DNA binding"/>
    <property type="evidence" value="ECO:0007669"/>
    <property type="project" value="InterPro"/>
</dbReference>
<organism evidence="5 6">
    <name type="scientific">Streptococcus mitis</name>
    <dbReference type="NCBI Taxonomy" id="28037"/>
    <lineage>
        <taxon>Bacteria</taxon>
        <taxon>Bacillati</taxon>
        <taxon>Bacillota</taxon>
        <taxon>Bacilli</taxon>
        <taxon>Lactobacillales</taxon>
        <taxon>Streptococcaceae</taxon>
        <taxon>Streptococcus</taxon>
        <taxon>Streptococcus mitis group</taxon>
    </lineage>
</organism>
<dbReference type="Pfam" id="PF18840">
    <property type="entry name" value="LPD25"/>
    <property type="match status" value="1"/>
</dbReference>
<reference evidence="5 6" key="1">
    <citation type="submission" date="2017-12" db="EMBL/GenBank/DDBJ databases">
        <title>Phylogenetic diversity of female urinary microbiome.</title>
        <authorList>
            <person name="Thomas-White K."/>
            <person name="Wolfe A.J."/>
        </authorList>
    </citation>
    <scope>NUCLEOTIDE SEQUENCE [LARGE SCALE GENOMIC DNA]</scope>
    <source>
        <strain evidence="5 6">UMB1341</strain>
    </source>
</reference>
<feature type="region of interest" description="Disordered" evidence="1">
    <location>
        <begin position="1516"/>
        <end position="1544"/>
    </location>
</feature>
<proteinExistence type="predicted"/>
<feature type="domain" description="Phage-Barnase-EndoU-ColicinE5/D-RelE like nuclease 4" evidence="3">
    <location>
        <begin position="676"/>
        <end position="852"/>
    </location>
</feature>
<feature type="compositionally biased region" description="Polar residues" evidence="1">
    <location>
        <begin position="576"/>
        <end position="609"/>
    </location>
</feature>
<feature type="domain" description="Large polyvalent protein associated" evidence="4">
    <location>
        <begin position="878"/>
        <end position="976"/>
    </location>
</feature>
<gene>
    <name evidence="5" type="ORF">CYK18_06705</name>
</gene>
<dbReference type="RefSeq" id="WP_101785765.1">
    <property type="nucleotide sequence ID" value="NZ_PKIE01000003.1"/>
</dbReference>
<feature type="region of interest" description="Disordered" evidence="1">
    <location>
        <begin position="561"/>
        <end position="631"/>
    </location>
</feature>
<dbReference type="GO" id="GO:0008270">
    <property type="term" value="F:zinc ion binding"/>
    <property type="evidence" value="ECO:0007669"/>
    <property type="project" value="InterPro"/>
</dbReference>
<dbReference type="Proteomes" id="UP000234971">
    <property type="component" value="Unassembled WGS sequence"/>
</dbReference>
<dbReference type="Pfam" id="PF18813">
    <property type="entry name" value="PBECR4"/>
    <property type="match status" value="1"/>
</dbReference>
<sequence>MALSKEEAKRLSIISVAEQLGIELKRTGSYSYTWTEHDSFVIDTRKNEFHWNSRTEFGDVIQLVQTIRGVSYKEAMYFLETGEFKEVDVEAQTAPKEPFSYYLERYERQDFSASRSYLKAERDLSDDTINFFISQGSIAEAIRKKGDYFEPVIVFKYKDNTGFLAGASLQGIVENREHYPERGRLKQIMRNSDGQLGFSIDIGTPKHLVFAEAPIDLMSYYELHKDRLRDVRLVAMDGVKEGIISRRFMELYAEINDKSYQVNQNTGKALEVVARTTNYFKDGQHQDMIILAVDNDMAGHKFITSLQEKGIPVQIAIPPILQRDQEKEDWNDFLKGGNNTPKELAHVYTVDEKSWHYQGFFEKELALAKAQELTTQDVKAFVSDRQLTKEEVRQEYQTIINQERGRKNSMSESYENETKYEAEDVPSSPKKDDGFVIQPEAQDIIDSGEIKQWAKHPNIYFVKGLRQVALELTEEGKFEQSSQYLPNTKEEREVVNKLLSKQKDQGELVLEDDQSSVLNIDTSNLSPEDAEWLKKNWNNISFSVEPKKQMVIDGDKTVIFEKPSDPVGDTYEAQEENQSTEKALETSQEQSMNSEYQKNERTNGSQGSLQPKAEGSPTPVPEVGTFERSVTSRPTLSSHLLYFSINEEFQSSNDGHYHSISSNELAKLNRTIRSQTIQNAAQYYLDELANSKIYYVTPDKTVQVNFEEKHFMHLTGIKPLAPGQTPEKTLRDFAEGNGHFDNILLANNDAAFDKINVLSDLSVATESTSFYFDDLTNLRRYNGRFDSLIKSDDKDIILLFKELEEENYIPVSVFQSRAKLGKELEKADKTPILAVFRERNGHIEQLSINEDYIKDGGKELQSIMKNGLFEAIQLNEIDKNNYNVRLQWAEDRPGGPKLPFKETELISYQDFARELYKANQSFYQLYQEELKQVTGGHPEAYISPTKIQFSIYAPDGELIQDSIRYNIGEEINPIAHEERLGTREMRENPELMKIDRALFNQYHLERLASELDISQFSYALEDTPYADQLLSQVPYGVLENSPIGFSDSSHDSRLGFISFDGMDSVEIENLSAWFEKLGVRDSPQEQIALVEKWQKEIKELSEKVEQTIVNIRDEFEKTPVKNSQNTLDNPYEKIYQYNRKDERDRDLDGDGISNSDEMLQGTDPYNGASNLHKKQEDRERMIDAEAEIGAIITDAIATKTSEQTISQLVANKDTKALAEHLKEGMKNYLDSEQFKSFLDTMSKFHNYSLNNIHLLKMQNPNVSQVASFNKWKTDFDRTVKKGSKALKIWVPYQVKTSIPVHQKELDFTPAENEMEQKEIIVTRFKLGNVFDVSQTEGKELPKAINELTGDVKDYEDLYRAAKAVSMDNQVPISFEEIKRESTNGYYSPDENRIVISKGLKGQEQILKTIFHEMAHADLHRGSNAQYGDDQYRKQELQAESVAYVVANHFGFDTSSYSFGYLAIWAKDKNGFEDMVEQLQVVQKEAKSLIDRMDAKLELVKNKTLTKDKFADKLQQAKEKSEQLGNQKAEAVKQVEEKKSLSNPQ</sequence>
<comment type="caution">
    <text evidence="5">The sequence shown here is derived from an EMBL/GenBank/DDBJ whole genome shotgun (WGS) entry which is preliminary data.</text>
</comment>
<dbReference type="Gene3D" id="3.40.1360.10">
    <property type="match status" value="1"/>
</dbReference>
<dbReference type="InterPro" id="IPR036977">
    <property type="entry name" value="DNA_primase_Znf_CHC2"/>
</dbReference>
<evidence type="ECO:0000259" key="3">
    <source>
        <dbReference type="Pfam" id="PF18813"/>
    </source>
</evidence>
<dbReference type="Gene3D" id="1.10.10.2910">
    <property type="match status" value="1"/>
</dbReference>
<evidence type="ECO:0000259" key="4">
    <source>
        <dbReference type="Pfam" id="PF18840"/>
    </source>
</evidence>
<dbReference type="SUPFAM" id="SSF57783">
    <property type="entry name" value="Zinc beta-ribbon"/>
    <property type="match status" value="1"/>
</dbReference>
<accession>A0A2I1YZL4</accession>
<dbReference type="InterPro" id="IPR041045">
    <property type="entry name" value="LPD25"/>
</dbReference>
<dbReference type="GO" id="GO:0006260">
    <property type="term" value="P:DNA replication"/>
    <property type="evidence" value="ECO:0007669"/>
    <property type="project" value="InterPro"/>
</dbReference>
<feature type="compositionally biased region" description="Basic and acidic residues" evidence="1">
    <location>
        <begin position="1529"/>
        <end position="1544"/>
    </location>
</feature>
<dbReference type="EMBL" id="PKIE01000003">
    <property type="protein sequence ID" value="PLA60281.1"/>
    <property type="molecule type" value="Genomic_DNA"/>
</dbReference>
<protein>
    <submittedName>
        <fullName evidence="5">Uncharacterized protein</fullName>
    </submittedName>
</protein>
<evidence type="ECO:0000259" key="2">
    <source>
        <dbReference type="Pfam" id="PF08401"/>
    </source>
</evidence>
<evidence type="ECO:0000313" key="6">
    <source>
        <dbReference type="Proteomes" id="UP000234971"/>
    </source>
</evidence>
<feature type="domain" description="N-terminal" evidence="2">
    <location>
        <begin position="1214"/>
        <end position="1330"/>
    </location>
</feature>
<name>A0A2I1YZL4_STRMT</name>
<feature type="region of interest" description="Disordered" evidence="1">
    <location>
        <begin position="1137"/>
        <end position="1169"/>
    </location>
</feature>
<dbReference type="InterPro" id="IPR041420">
    <property type="entry name" value="PBECR4"/>
</dbReference>
<dbReference type="Pfam" id="PF08401">
    <property type="entry name" value="ArdcN"/>
    <property type="match status" value="1"/>
</dbReference>
<feature type="region of interest" description="Disordered" evidence="1">
    <location>
        <begin position="402"/>
        <end position="431"/>
    </location>
</feature>
<dbReference type="Gene3D" id="3.90.580.10">
    <property type="entry name" value="Zinc finger, CHC2-type domain"/>
    <property type="match status" value="1"/>
</dbReference>
<dbReference type="InterPro" id="IPR013610">
    <property type="entry name" value="ArdC_N"/>
</dbReference>
<dbReference type="Pfam" id="PF13155">
    <property type="entry name" value="Toprim_2"/>
    <property type="match status" value="1"/>
</dbReference>